<evidence type="ECO:0000313" key="1">
    <source>
        <dbReference type="EMBL" id="KAK5819885.1"/>
    </source>
</evidence>
<name>A0ABR0PF37_GOSAR</name>
<accession>A0ABR0PF37</accession>
<comment type="caution">
    <text evidence="1">The sequence shown here is derived from an EMBL/GenBank/DDBJ whole genome shotgun (WGS) entry which is preliminary data.</text>
</comment>
<dbReference type="EMBL" id="JARKNE010000007">
    <property type="protein sequence ID" value="KAK5819885.1"/>
    <property type="molecule type" value="Genomic_DNA"/>
</dbReference>
<organism evidence="1 2">
    <name type="scientific">Gossypium arboreum</name>
    <name type="common">Tree cotton</name>
    <name type="synonym">Gossypium nanking</name>
    <dbReference type="NCBI Taxonomy" id="29729"/>
    <lineage>
        <taxon>Eukaryota</taxon>
        <taxon>Viridiplantae</taxon>
        <taxon>Streptophyta</taxon>
        <taxon>Embryophyta</taxon>
        <taxon>Tracheophyta</taxon>
        <taxon>Spermatophyta</taxon>
        <taxon>Magnoliopsida</taxon>
        <taxon>eudicotyledons</taxon>
        <taxon>Gunneridae</taxon>
        <taxon>Pentapetalae</taxon>
        <taxon>rosids</taxon>
        <taxon>malvids</taxon>
        <taxon>Malvales</taxon>
        <taxon>Malvaceae</taxon>
        <taxon>Malvoideae</taxon>
        <taxon>Gossypium</taxon>
    </lineage>
</organism>
<keyword evidence="2" id="KW-1185">Reference proteome</keyword>
<gene>
    <name evidence="1" type="ORF">PVK06_024916</name>
</gene>
<reference evidence="1 2" key="1">
    <citation type="submission" date="2023-03" db="EMBL/GenBank/DDBJ databases">
        <title>WGS of Gossypium arboreum.</title>
        <authorList>
            <person name="Yu D."/>
        </authorList>
    </citation>
    <scope>NUCLEOTIDE SEQUENCE [LARGE SCALE GENOMIC DNA]</scope>
    <source>
        <tissue evidence="1">Leaf</tissue>
    </source>
</reference>
<proteinExistence type="predicted"/>
<dbReference type="Proteomes" id="UP001358586">
    <property type="component" value="Chromosome 7"/>
</dbReference>
<sequence length="103" mass="11670">MRQGKVLEAGELPYFVALKAKSNLVGRGSFKLGMADKKFAEQHLYTGDEDERIPPLASLIKDEVTRANEEMENMIQAKLHTKKLNEEEKTITAQQNIIIEKVI</sequence>
<evidence type="ECO:0000313" key="2">
    <source>
        <dbReference type="Proteomes" id="UP001358586"/>
    </source>
</evidence>
<protein>
    <submittedName>
        <fullName evidence="1">Uncharacterized protein</fullName>
    </submittedName>
</protein>